<comment type="caution">
    <text evidence="2">The sequence shown here is derived from an EMBL/GenBank/DDBJ whole genome shotgun (WGS) entry which is preliminary data.</text>
</comment>
<proteinExistence type="predicted"/>
<evidence type="ECO:0000313" key="3">
    <source>
        <dbReference type="Proteomes" id="UP001631949"/>
    </source>
</evidence>
<accession>A0ABW9H0Z8</accession>
<feature type="transmembrane region" description="Helical" evidence="1">
    <location>
        <begin position="25"/>
        <end position="45"/>
    </location>
</feature>
<keyword evidence="3" id="KW-1185">Reference proteome</keyword>
<keyword evidence="1" id="KW-1133">Transmembrane helix</keyword>
<organism evidence="2 3">
    <name type="scientific">Peptococcus simiae</name>
    <dbReference type="NCBI Taxonomy" id="1643805"/>
    <lineage>
        <taxon>Bacteria</taxon>
        <taxon>Bacillati</taxon>
        <taxon>Bacillota</taxon>
        <taxon>Clostridia</taxon>
        <taxon>Eubacteriales</taxon>
        <taxon>Peptococcaceae</taxon>
        <taxon>Peptococcus</taxon>
    </lineage>
</organism>
<evidence type="ECO:0000256" key="1">
    <source>
        <dbReference type="SAM" id="Phobius"/>
    </source>
</evidence>
<name>A0ABW9H0Z8_9FIRM</name>
<evidence type="ECO:0000313" key="2">
    <source>
        <dbReference type="EMBL" id="MFM9414082.1"/>
    </source>
</evidence>
<keyword evidence="1" id="KW-0812">Transmembrane</keyword>
<dbReference type="RefSeq" id="WP_408977696.1">
    <property type="nucleotide sequence ID" value="NZ_JBJUVG010000009.1"/>
</dbReference>
<keyword evidence="1" id="KW-0472">Membrane</keyword>
<dbReference type="Proteomes" id="UP001631949">
    <property type="component" value="Unassembled WGS sequence"/>
</dbReference>
<dbReference type="EMBL" id="JBJUVG010000009">
    <property type="protein sequence ID" value="MFM9414082.1"/>
    <property type="molecule type" value="Genomic_DNA"/>
</dbReference>
<protein>
    <submittedName>
        <fullName evidence="2">Uncharacterized protein</fullName>
    </submittedName>
</protein>
<reference evidence="2 3" key="1">
    <citation type="journal article" date="2016" name="Int. J. Syst. Evol. Microbiol.">
        <title>Peptococcus simiae sp. nov., isolated from rhesus macaque faeces and emended description of the genus Peptococcus.</title>
        <authorList>
            <person name="Shkoporov A.N."/>
            <person name="Efimov B.A."/>
            <person name="Kondova I."/>
            <person name="Ouwerling B."/>
            <person name="Chaplin A.V."/>
            <person name="Shcherbakova V.A."/>
            <person name="Langermans J.A.M."/>
        </authorList>
    </citation>
    <scope>NUCLEOTIDE SEQUENCE [LARGE SCALE GENOMIC DNA]</scope>
    <source>
        <strain evidence="2 3">M108</strain>
    </source>
</reference>
<gene>
    <name evidence="2" type="ORF">ACKQTC_06855</name>
</gene>
<sequence length="107" mass="11724">MKQYVVDPSSNTIMEEEQERLDGKVALGMAIGLGAFALLLLMAILPNRRRNVQQAKMAVAHLRPDGMLEQLGRTAETAVDAGKDAVKSVECKGLCKKALSSFNRFFN</sequence>